<dbReference type="Proteomes" id="UP000541444">
    <property type="component" value="Unassembled WGS sequence"/>
</dbReference>
<dbReference type="PANTHER" id="PTHR44586">
    <property type="entry name" value="F-BOX DOMAIN CONTAINING PROTEIN, EXPRESSED"/>
    <property type="match status" value="1"/>
</dbReference>
<organism evidence="2 3">
    <name type="scientific">Kingdonia uniflora</name>
    <dbReference type="NCBI Taxonomy" id="39325"/>
    <lineage>
        <taxon>Eukaryota</taxon>
        <taxon>Viridiplantae</taxon>
        <taxon>Streptophyta</taxon>
        <taxon>Embryophyta</taxon>
        <taxon>Tracheophyta</taxon>
        <taxon>Spermatophyta</taxon>
        <taxon>Magnoliopsida</taxon>
        <taxon>Ranunculales</taxon>
        <taxon>Circaeasteraceae</taxon>
        <taxon>Kingdonia</taxon>
    </lineage>
</organism>
<dbReference type="OrthoDB" id="642536at2759"/>
<evidence type="ECO:0000313" key="3">
    <source>
        <dbReference type="Proteomes" id="UP000541444"/>
    </source>
</evidence>
<accession>A0A7J7LTW8</accession>
<dbReference type="EMBL" id="JACGCM010002017">
    <property type="protein sequence ID" value="KAF6146093.1"/>
    <property type="molecule type" value="Genomic_DNA"/>
</dbReference>
<dbReference type="PANTHER" id="PTHR44586:SF25">
    <property type="entry name" value="(WILD MALAYSIAN BANANA) HYPOTHETICAL PROTEIN"/>
    <property type="match status" value="1"/>
</dbReference>
<name>A0A7J7LTW8_9MAGN</name>
<dbReference type="AlphaFoldDB" id="A0A7J7LTW8"/>
<gene>
    <name evidence="2" type="ORF">GIB67_033452</name>
</gene>
<feature type="domain" description="KIB1-4 beta-propeller" evidence="1">
    <location>
        <begin position="98"/>
        <end position="146"/>
    </location>
</feature>
<evidence type="ECO:0000259" key="1">
    <source>
        <dbReference type="Pfam" id="PF03478"/>
    </source>
</evidence>
<keyword evidence="3" id="KW-1185">Reference proteome</keyword>
<evidence type="ECO:0000313" key="2">
    <source>
        <dbReference type="EMBL" id="KAF6146093.1"/>
    </source>
</evidence>
<protein>
    <recommendedName>
        <fullName evidence="1">KIB1-4 beta-propeller domain-containing protein</fullName>
    </recommendedName>
</protein>
<reference evidence="2 3" key="1">
    <citation type="journal article" date="2020" name="IScience">
        <title>Genome Sequencing of the Endangered Kingdonia uniflora (Circaeasteraceae, Ranunculales) Reveals Potential Mechanisms of Evolutionary Specialization.</title>
        <authorList>
            <person name="Sun Y."/>
            <person name="Deng T."/>
            <person name="Zhang A."/>
            <person name="Moore M.J."/>
            <person name="Landis J.B."/>
            <person name="Lin N."/>
            <person name="Zhang H."/>
            <person name="Zhang X."/>
            <person name="Huang J."/>
            <person name="Zhang X."/>
            <person name="Sun H."/>
            <person name="Wang H."/>
        </authorList>
    </citation>
    <scope>NUCLEOTIDE SEQUENCE [LARGE SCALE GENOMIC DNA]</scope>
    <source>
        <strain evidence="2">TB1705</strain>
        <tissue evidence="2">Leaf</tissue>
    </source>
</reference>
<dbReference type="Pfam" id="PF03478">
    <property type="entry name" value="Beta-prop_KIB1-4"/>
    <property type="match status" value="1"/>
</dbReference>
<sequence>MTILDTRYGHLVFVYGVCRAWRSVTSEKHYYTGVSGYKVPWLMMAEKEASDIRSFYSLSTKKFINISLPEVRGRRCWGSPNGWLITIGIDLEEVGERDYAIFVGNNYSFSLSISEYPELKRNSIYFTDDYSEIYEEGGGRNTGIFDNEEETIEFIDLGLDMRSAFSPPLWITPNLC</sequence>
<comment type="caution">
    <text evidence="2">The sequence shown here is derived from an EMBL/GenBank/DDBJ whole genome shotgun (WGS) entry which is preliminary data.</text>
</comment>
<proteinExistence type="predicted"/>
<dbReference type="InterPro" id="IPR005174">
    <property type="entry name" value="KIB1-4_b-propeller"/>
</dbReference>